<name>A0A1Y5HR10_OLEAN</name>
<feature type="chain" id="PRO_5012531568" evidence="1">
    <location>
        <begin position="19"/>
        <end position="114"/>
    </location>
</feature>
<dbReference type="Proteomes" id="UP000227088">
    <property type="component" value="Unassembled WGS sequence"/>
</dbReference>
<comment type="caution">
    <text evidence="2">The sequence shown here is derived from an EMBL/GenBank/DDBJ whole genome shotgun (WGS) entry which is preliminary data.</text>
</comment>
<evidence type="ECO:0000313" key="2">
    <source>
        <dbReference type="EMBL" id="OUS38223.1"/>
    </source>
</evidence>
<dbReference type="AlphaFoldDB" id="A0A1Y5HR10"/>
<dbReference type="EMBL" id="MABE01000613">
    <property type="protein sequence ID" value="OUS38223.1"/>
    <property type="molecule type" value="Genomic_DNA"/>
</dbReference>
<protein>
    <submittedName>
        <fullName evidence="2">Uncharacterized protein</fullName>
    </submittedName>
</protein>
<sequence length="114" mass="12990">MKNILILMLLLIAMPGQSDIISRNLVGTGADILLTKNYQEDTGMGEIEVQLCSSCTNYKLTIDSQTKALRRDEAITLIQLKMYLNANRKAPMRVQFNKHTKQVFYISLQPKNKE</sequence>
<organism evidence="2 3">
    <name type="scientific">Oleispira antarctica</name>
    <dbReference type="NCBI Taxonomy" id="188908"/>
    <lineage>
        <taxon>Bacteria</taxon>
        <taxon>Pseudomonadati</taxon>
        <taxon>Pseudomonadota</taxon>
        <taxon>Gammaproteobacteria</taxon>
        <taxon>Oceanospirillales</taxon>
        <taxon>Oceanospirillaceae</taxon>
        <taxon>Oleispira</taxon>
    </lineage>
</organism>
<proteinExistence type="predicted"/>
<evidence type="ECO:0000256" key="1">
    <source>
        <dbReference type="SAM" id="SignalP"/>
    </source>
</evidence>
<reference evidence="3" key="1">
    <citation type="journal article" date="2017" name="Proc. Natl. Acad. Sci. U.S.A.">
        <title>Simulation of Deepwater Horizon oil plume reveals substrate specialization within a complex community of hydrocarbon degraders.</title>
        <authorList>
            <person name="Hu P."/>
            <person name="Dubinsky E.A."/>
            <person name="Probst A.J."/>
            <person name="Wang J."/>
            <person name="Sieber C.M.K."/>
            <person name="Tom L.M."/>
            <person name="Gardinali P."/>
            <person name="Banfield J.F."/>
            <person name="Atlas R.M."/>
            <person name="Andersen G.L."/>
        </authorList>
    </citation>
    <scope>NUCLEOTIDE SEQUENCE [LARGE SCALE GENOMIC DNA]</scope>
</reference>
<evidence type="ECO:0000313" key="3">
    <source>
        <dbReference type="Proteomes" id="UP000227088"/>
    </source>
</evidence>
<gene>
    <name evidence="2" type="ORF">A9R00_10670</name>
</gene>
<accession>A0A1Y5HR10</accession>
<keyword evidence="1" id="KW-0732">Signal</keyword>
<feature type="signal peptide" evidence="1">
    <location>
        <begin position="1"/>
        <end position="18"/>
    </location>
</feature>